<gene>
    <name evidence="1" type="ORF">LMH87_008846</name>
</gene>
<comment type="caution">
    <text evidence="1">The sequence shown here is derived from an EMBL/GenBank/DDBJ whole genome shotgun (WGS) entry which is preliminary data.</text>
</comment>
<name>A0A9W8QJG6_AKAMU</name>
<dbReference type="Proteomes" id="UP001144673">
    <property type="component" value="Unassembled WGS sequence"/>
</dbReference>
<evidence type="ECO:0000313" key="1">
    <source>
        <dbReference type="EMBL" id="KAJ4158314.1"/>
    </source>
</evidence>
<proteinExistence type="predicted"/>
<evidence type="ECO:0000313" key="2">
    <source>
        <dbReference type="Proteomes" id="UP001144673"/>
    </source>
</evidence>
<sequence length="72" mass="7595">MKAGLGGTGILFSDLLAPCPPDGDVGDRDHGQRRCMVLVVAEVKPCDSEVQAKGVDRPPLAVLRIPLHASTF</sequence>
<dbReference type="RefSeq" id="XP_056056681.1">
    <property type="nucleotide sequence ID" value="XM_056202084.1"/>
</dbReference>
<accession>A0A9W8QJG6</accession>
<dbReference type="KEGG" id="amus:LMH87_008846"/>
<dbReference type="GeneID" id="80896005"/>
<dbReference type="AlphaFoldDB" id="A0A9W8QJG6"/>
<dbReference type="EMBL" id="JAJHUN010000006">
    <property type="protein sequence ID" value="KAJ4158314.1"/>
    <property type="molecule type" value="Genomic_DNA"/>
</dbReference>
<protein>
    <submittedName>
        <fullName evidence="1">Uncharacterized protein</fullName>
    </submittedName>
</protein>
<keyword evidence="2" id="KW-1185">Reference proteome</keyword>
<reference evidence="1" key="1">
    <citation type="journal article" date="2023" name="Access Microbiol">
        <title>De-novo genome assembly for Akanthomyces muscarius, a biocontrol agent of insect agricultural pests.</title>
        <authorList>
            <person name="Erdos Z."/>
            <person name="Studholme D.J."/>
            <person name="Raymond B."/>
            <person name="Sharma M."/>
        </authorList>
    </citation>
    <scope>NUCLEOTIDE SEQUENCE</scope>
    <source>
        <strain evidence="1">Ve6</strain>
    </source>
</reference>
<organism evidence="1 2">
    <name type="scientific">Akanthomyces muscarius</name>
    <name type="common">Entomopathogenic fungus</name>
    <name type="synonym">Lecanicillium muscarium</name>
    <dbReference type="NCBI Taxonomy" id="2231603"/>
    <lineage>
        <taxon>Eukaryota</taxon>
        <taxon>Fungi</taxon>
        <taxon>Dikarya</taxon>
        <taxon>Ascomycota</taxon>
        <taxon>Pezizomycotina</taxon>
        <taxon>Sordariomycetes</taxon>
        <taxon>Hypocreomycetidae</taxon>
        <taxon>Hypocreales</taxon>
        <taxon>Cordycipitaceae</taxon>
        <taxon>Akanthomyces</taxon>
    </lineage>
</organism>